<dbReference type="Pfam" id="PF01925">
    <property type="entry name" value="TauE"/>
    <property type="match status" value="1"/>
</dbReference>
<evidence type="ECO:0000256" key="7">
    <source>
        <dbReference type="ARBA" id="ARBA00023136"/>
    </source>
</evidence>
<gene>
    <name evidence="9" type="ORF">TSACC_2362</name>
</gene>
<evidence type="ECO:0000256" key="3">
    <source>
        <dbReference type="ARBA" id="ARBA00022448"/>
    </source>
</evidence>
<dbReference type="InterPro" id="IPR002781">
    <property type="entry name" value="TM_pro_TauE-like"/>
</dbReference>
<dbReference type="GO" id="GO:0005886">
    <property type="term" value="C:plasma membrane"/>
    <property type="evidence" value="ECO:0007669"/>
    <property type="project" value="UniProtKB-SubCell"/>
</dbReference>
<dbReference type="Proteomes" id="UP000076023">
    <property type="component" value="Unassembled WGS sequence"/>
</dbReference>
<feature type="transmembrane region" description="Helical" evidence="8">
    <location>
        <begin position="46"/>
        <end position="67"/>
    </location>
</feature>
<accession>A0A146G2A8</accession>
<evidence type="ECO:0000256" key="2">
    <source>
        <dbReference type="ARBA" id="ARBA00009142"/>
    </source>
</evidence>
<keyword evidence="6 8" id="KW-1133">Transmembrane helix</keyword>
<feature type="transmembrane region" description="Helical" evidence="8">
    <location>
        <begin position="7"/>
        <end position="40"/>
    </location>
</feature>
<feature type="transmembrane region" description="Helical" evidence="8">
    <location>
        <begin position="76"/>
        <end position="97"/>
    </location>
</feature>
<comment type="similarity">
    <text evidence="2 8">Belongs to the 4-toluene sulfonate uptake permease (TSUP) (TC 2.A.102) family.</text>
</comment>
<evidence type="ECO:0000313" key="9">
    <source>
        <dbReference type="EMBL" id="GAT31965.1"/>
    </source>
</evidence>
<name>A0A146G2A8_TERSA</name>
<dbReference type="STRING" id="690879.TSACC_2362"/>
<feature type="transmembrane region" description="Helical" evidence="8">
    <location>
        <begin position="103"/>
        <end position="121"/>
    </location>
</feature>
<dbReference type="OrthoDB" id="9777163at2"/>
<keyword evidence="4 8" id="KW-1003">Cell membrane</keyword>
<organism evidence="9 10">
    <name type="scientific">Terrimicrobium sacchariphilum</name>
    <dbReference type="NCBI Taxonomy" id="690879"/>
    <lineage>
        <taxon>Bacteria</taxon>
        <taxon>Pseudomonadati</taxon>
        <taxon>Verrucomicrobiota</taxon>
        <taxon>Terrimicrobiia</taxon>
        <taxon>Terrimicrobiales</taxon>
        <taxon>Terrimicrobiaceae</taxon>
        <taxon>Terrimicrobium</taxon>
    </lineage>
</organism>
<feature type="transmembrane region" description="Helical" evidence="8">
    <location>
        <begin position="254"/>
        <end position="272"/>
    </location>
</feature>
<evidence type="ECO:0000256" key="5">
    <source>
        <dbReference type="ARBA" id="ARBA00022692"/>
    </source>
</evidence>
<dbReference type="PANTHER" id="PTHR30269:SF23">
    <property type="entry name" value="MEMBRANE TRANSPORTER PROTEIN YDHB-RELATED"/>
    <property type="match status" value="1"/>
</dbReference>
<evidence type="ECO:0000256" key="1">
    <source>
        <dbReference type="ARBA" id="ARBA00004651"/>
    </source>
</evidence>
<dbReference type="FunCoup" id="A0A146G2A8">
    <property type="interactions" value="185"/>
</dbReference>
<dbReference type="AlphaFoldDB" id="A0A146G2A8"/>
<dbReference type="PANTHER" id="PTHR30269">
    <property type="entry name" value="TRANSMEMBRANE PROTEIN YFCA"/>
    <property type="match status" value="1"/>
</dbReference>
<feature type="transmembrane region" description="Helical" evidence="8">
    <location>
        <begin position="198"/>
        <end position="219"/>
    </location>
</feature>
<dbReference type="InParanoid" id="A0A146G2A8"/>
<comment type="caution">
    <text evidence="9">The sequence shown here is derived from an EMBL/GenBank/DDBJ whole genome shotgun (WGS) entry which is preliminary data.</text>
</comment>
<evidence type="ECO:0000256" key="8">
    <source>
        <dbReference type="RuleBase" id="RU363041"/>
    </source>
</evidence>
<feature type="transmembrane region" description="Helical" evidence="8">
    <location>
        <begin position="226"/>
        <end position="248"/>
    </location>
</feature>
<keyword evidence="3" id="KW-0813">Transport</keyword>
<keyword evidence="10" id="KW-1185">Reference proteome</keyword>
<proteinExistence type="inferred from homology"/>
<keyword evidence="7 8" id="KW-0472">Membrane</keyword>
<feature type="transmembrane region" description="Helical" evidence="8">
    <location>
        <begin position="159"/>
        <end position="178"/>
    </location>
</feature>
<dbReference type="InterPro" id="IPR052017">
    <property type="entry name" value="TSUP"/>
</dbReference>
<dbReference type="EMBL" id="BDCO01000002">
    <property type="protein sequence ID" value="GAT31965.1"/>
    <property type="molecule type" value="Genomic_DNA"/>
</dbReference>
<evidence type="ECO:0000256" key="4">
    <source>
        <dbReference type="ARBA" id="ARBA00022475"/>
    </source>
</evidence>
<keyword evidence="5 8" id="KW-0812">Transmembrane</keyword>
<sequence length="279" mass="28445">MTDPLFAISIAVVALFAGLIGSLIGLGGGVIITPLLVLGFGIDIRYAMGAALVSVIATSSGAAAAYLRDGISNMRIGLSLCVATTIGAVGGAMAATVLPQNTLSIIFGVALLSTVALSLGNKKPKAQVEDKSDPLAVKLNLPGSFPTPQGMQQYTVHRFIPGFLMMGVAGILSGLLGIGSGAFKVVAMDQIMRIPFKVTTATSNFMIGVTAAASVGIYLKRGYLDPALVAPVSLGVLVGAFLGARLLSVAPVKILKMIFLVMVSLIAVQMILRGSGVSL</sequence>
<protein>
    <recommendedName>
        <fullName evidence="8">Probable membrane transporter protein</fullName>
    </recommendedName>
</protein>
<evidence type="ECO:0000256" key="6">
    <source>
        <dbReference type="ARBA" id="ARBA00022989"/>
    </source>
</evidence>
<dbReference type="RefSeq" id="WP_075077830.1">
    <property type="nucleotide sequence ID" value="NZ_BDCO01000002.1"/>
</dbReference>
<evidence type="ECO:0000313" key="10">
    <source>
        <dbReference type="Proteomes" id="UP000076023"/>
    </source>
</evidence>
<comment type="subcellular location">
    <subcellularLocation>
        <location evidence="1 8">Cell membrane</location>
        <topology evidence="1 8">Multi-pass membrane protein</topology>
    </subcellularLocation>
</comment>
<reference evidence="10" key="1">
    <citation type="journal article" date="2017" name="Genome Announc.">
        <title>Draft Genome Sequence of Terrimicrobium sacchariphilum NM-5T, a Facultative Anaerobic Soil Bacterium of the Class Spartobacteria.</title>
        <authorList>
            <person name="Qiu Y.L."/>
            <person name="Tourlousse D.M."/>
            <person name="Matsuura N."/>
            <person name="Ohashi A."/>
            <person name="Sekiguchi Y."/>
        </authorList>
    </citation>
    <scope>NUCLEOTIDE SEQUENCE [LARGE SCALE GENOMIC DNA]</scope>
    <source>
        <strain evidence="10">NM-5</strain>
    </source>
</reference>